<dbReference type="InterPro" id="IPR045748">
    <property type="entry name" value="DcaP"/>
</dbReference>
<sequence>MRYIVIARSTRCSRVYLSVAFTVVLLYIMTTRVSAQTDTAENGRGLTRNMIEGGKTQGFLFTDVKGIRLQFSGYVQADFIHDFKEIGNIHAMQPSTIPVPSLSDGNTAFTVRQSRFAFTAFGAPDAKGRALKAVLEFDLWGSLSGAPRLRHAYIQHGKWTFGQYWSNFMDDDNWPNIMDYWGPNSYVWTRQVQLRFTQQLSPSMKFSVSAEQPGGDVSIPASWSNRTVYPDVTAAFQKNFGKNNISHIRLAGLLHPIDYRNADSTKKTSIGAAFNLSGNITLSKNDDIKFQFAYGTGYGKYSEDISGEGLDGYAGVNDKSITNINMLATWLYYDHFWTKSLGSTIGYGYLKLNTADLNMPAGTLKATHYASFNTTYYFTSFFKIAGEVLYGKRENTDDKSGDDIRAQFSAFFKF</sequence>
<evidence type="ECO:0008006" key="3">
    <source>
        <dbReference type="Google" id="ProtNLM"/>
    </source>
</evidence>
<dbReference type="EMBL" id="FOJG01000001">
    <property type="protein sequence ID" value="SEW26520.1"/>
    <property type="molecule type" value="Genomic_DNA"/>
</dbReference>
<dbReference type="AlphaFoldDB" id="A0A1I0QHA8"/>
<name>A0A1I0QHA8_9BACT</name>
<reference evidence="2" key="1">
    <citation type="submission" date="2016-10" db="EMBL/GenBank/DDBJ databases">
        <authorList>
            <person name="Varghese N."/>
            <person name="Submissions S."/>
        </authorList>
    </citation>
    <scope>NUCLEOTIDE SEQUENCE [LARGE SCALE GENOMIC DNA]</scope>
    <source>
        <strain evidence="2">DSM 3695</strain>
    </source>
</reference>
<dbReference type="STRING" id="29529.SAMN04488122_1478"/>
<dbReference type="Pfam" id="PF19577">
    <property type="entry name" value="DcaP"/>
    <property type="match status" value="1"/>
</dbReference>
<keyword evidence="2" id="KW-1185">Reference proteome</keyword>
<proteinExistence type="predicted"/>
<evidence type="ECO:0000313" key="2">
    <source>
        <dbReference type="Proteomes" id="UP000199310"/>
    </source>
</evidence>
<gene>
    <name evidence="1" type="ORF">SAMN04488122_1478</name>
</gene>
<organism evidence="1 2">
    <name type="scientific">Chitinophaga arvensicola</name>
    <dbReference type="NCBI Taxonomy" id="29529"/>
    <lineage>
        <taxon>Bacteria</taxon>
        <taxon>Pseudomonadati</taxon>
        <taxon>Bacteroidota</taxon>
        <taxon>Chitinophagia</taxon>
        <taxon>Chitinophagales</taxon>
        <taxon>Chitinophagaceae</taxon>
        <taxon>Chitinophaga</taxon>
    </lineage>
</organism>
<protein>
    <recommendedName>
        <fullName evidence="3">Porin</fullName>
    </recommendedName>
</protein>
<dbReference type="Proteomes" id="UP000199310">
    <property type="component" value="Unassembled WGS sequence"/>
</dbReference>
<accession>A0A1I0QHA8</accession>
<evidence type="ECO:0000313" key="1">
    <source>
        <dbReference type="EMBL" id="SEW26520.1"/>
    </source>
</evidence>
<dbReference type="SUPFAM" id="SSF56935">
    <property type="entry name" value="Porins"/>
    <property type="match status" value="1"/>
</dbReference>